<protein>
    <recommendedName>
        <fullName evidence="3">RING-type E3 ubiquitin transferase</fullName>
        <ecNumber evidence="3">2.3.2.27</ecNumber>
    </recommendedName>
</protein>
<dbReference type="Gene3D" id="1.25.10.10">
    <property type="entry name" value="Leucine-rich Repeat Variant"/>
    <property type="match status" value="1"/>
</dbReference>
<keyword evidence="5" id="KW-0833">Ubl conjugation pathway</keyword>
<dbReference type="PANTHER" id="PTHR23315:SF265">
    <property type="entry name" value="U-BOX DOMAIN-CONTAINING PROTEIN 46-RELATED"/>
    <property type="match status" value="1"/>
</dbReference>
<evidence type="ECO:0000259" key="6">
    <source>
        <dbReference type="PROSITE" id="PS51698"/>
    </source>
</evidence>
<feature type="domain" description="U-box" evidence="6">
    <location>
        <begin position="1"/>
        <end position="60"/>
    </location>
</feature>
<evidence type="ECO:0000256" key="4">
    <source>
        <dbReference type="ARBA" id="ARBA00022679"/>
    </source>
</evidence>
<dbReference type="Gene3D" id="3.30.40.10">
    <property type="entry name" value="Zinc/RING finger domain, C3HC4 (zinc finger)"/>
    <property type="match status" value="1"/>
</dbReference>
<dbReference type="SMART" id="SM00504">
    <property type="entry name" value="Ubox"/>
    <property type="match status" value="1"/>
</dbReference>
<comment type="catalytic activity">
    <reaction evidence="1">
        <text>S-ubiquitinyl-[E2 ubiquitin-conjugating enzyme]-L-cysteine + [acceptor protein]-L-lysine = [E2 ubiquitin-conjugating enzyme]-L-cysteine + N(6)-ubiquitinyl-[acceptor protein]-L-lysine.</text>
        <dbReference type="EC" id="2.3.2.27"/>
    </reaction>
</comment>
<gene>
    <name evidence="7" type="ORF">ANE_LOCUS9622</name>
</gene>
<dbReference type="GO" id="GO:0061630">
    <property type="term" value="F:ubiquitin protein ligase activity"/>
    <property type="evidence" value="ECO:0007669"/>
    <property type="project" value="UniProtKB-EC"/>
</dbReference>
<dbReference type="UniPathway" id="UPA00143"/>
<dbReference type="InterPro" id="IPR013083">
    <property type="entry name" value="Znf_RING/FYVE/PHD"/>
</dbReference>
<comment type="pathway">
    <text evidence="2">Protein modification; protein ubiquitination.</text>
</comment>
<keyword evidence="8" id="KW-1185">Reference proteome</keyword>
<dbReference type="InterPro" id="IPR016024">
    <property type="entry name" value="ARM-type_fold"/>
</dbReference>
<dbReference type="Proteomes" id="UP000489600">
    <property type="component" value="Unassembled WGS sequence"/>
</dbReference>
<comment type="caution">
    <text evidence="7">The sequence shown here is derived from an EMBL/GenBank/DDBJ whole genome shotgun (WGS) entry which is preliminary data.</text>
</comment>
<name>A0A565BC23_9BRAS</name>
<evidence type="ECO:0000256" key="1">
    <source>
        <dbReference type="ARBA" id="ARBA00000900"/>
    </source>
</evidence>
<dbReference type="PROSITE" id="PS51698">
    <property type="entry name" value="U_BOX"/>
    <property type="match status" value="1"/>
</dbReference>
<dbReference type="InterPro" id="IPR011989">
    <property type="entry name" value="ARM-like"/>
</dbReference>
<dbReference type="GO" id="GO:0016567">
    <property type="term" value="P:protein ubiquitination"/>
    <property type="evidence" value="ECO:0007669"/>
    <property type="project" value="UniProtKB-UniPathway"/>
</dbReference>
<dbReference type="SUPFAM" id="SSF57850">
    <property type="entry name" value="RING/U-box"/>
    <property type="match status" value="1"/>
</dbReference>
<evidence type="ECO:0000313" key="7">
    <source>
        <dbReference type="EMBL" id="VVA99177.1"/>
    </source>
</evidence>
<evidence type="ECO:0000313" key="8">
    <source>
        <dbReference type="Proteomes" id="UP000489600"/>
    </source>
</evidence>
<evidence type="ECO:0000256" key="3">
    <source>
        <dbReference type="ARBA" id="ARBA00012483"/>
    </source>
</evidence>
<reference evidence="7" key="1">
    <citation type="submission" date="2019-07" db="EMBL/GenBank/DDBJ databases">
        <authorList>
            <person name="Dittberner H."/>
        </authorList>
    </citation>
    <scope>NUCLEOTIDE SEQUENCE [LARGE SCALE GENOMIC DNA]</scope>
</reference>
<dbReference type="SUPFAM" id="SSF48371">
    <property type="entry name" value="ARM repeat"/>
    <property type="match status" value="1"/>
</dbReference>
<sequence>MIDPVVTASGQNYEKDYITDWLMNANTCPHTGAVLSDLSVRPNLLVNDLIEEWCQAEKYDRRFNQKVTELDIDGLESLLHRISSASSVSDQTEAANELRRQITNFARVGDLFFSQLPDSITRMLTPLSGEVFLSNTDLQENIITSLFNISVNEKNRTVIAQNSLAIEVLTKSLWLGTDHKQRKSASTLWVLSVIDSNKDNIGNSKAPVALVHLIKKGDSVATRAAAFAVCNIFTVLENRQRPIAAGFISELIKQMRERKDADGFLLARLASISTETGVIEEMENLEFIRDLMIILRQSSGVIAQNAIVILFEMCKTNKGRLGQLKIEENQHETFTKLAAQGTQIAVQTAEAILQWLKTLG</sequence>
<organism evidence="7 8">
    <name type="scientific">Arabis nemorensis</name>
    <dbReference type="NCBI Taxonomy" id="586526"/>
    <lineage>
        <taxon>Eukaryota</taxon>
        <taxon>Viridiplantae</taxon>
        <taxon>Streptophyta</taxon>
        <taxon>Embryophyta</taxon>
        <taxon>Tracheophyta</taxon>
        <taxon>Spermatophyta</taxon>
        <taxon>Magnoliopsida</taxon>
        <taxon>eudicotyledons</taxon>
        <taxon>Gunneridae</taxon>
        <taxon>Pentapetalae</taxon>
        <taxon>rosids</taxon>
        <taxon>malvids</taxon>
        <taxon>Brassicales</taxon>
        <taxon>Brassicaceae</taxon>
        <taxon>Arabideae</taxon>
        <taxon>Arabis</taxon>
    </lineage>
</organism>
<keyword evidence="4" id="KW-0808">Transferase</keyword>
<dbReference type="InterPro" id="IPR003613">
    <property type="entry name" value="Ubox_domain"/>
</dbReference>
<accession>A0A565BC23</accession>
<dbReference type="EMBL" id="CABITT030000003">
    <property type="protein sequence ID" value="VVA99177.1"/>
    <property type="molecule type" value="Genomic_DNA"/>
</dbReference>
<dbReference type="EC" id="2.3.2.27" evidence="3"/>
<dbReference type="AlphaFoldDB" id="A0A565BC23"/>
<evidence type="ECO:0000256" key="5">
    <source>
        <dbReference type="ARBA" id="ARBA00022786"/>
    </source>
</evidence>
<dbReference type="OrthoDB" id="7537227at2759"/>
<dbReference type="Pfam" id="PF04564">
    <property type="entry name" value="U-box"/>
    <property type="match status" value="1"/>
</dbReference>
<dbReference type="PANTHER" id="PTHR23315">
    <property type="entry name" value="U BOX DOMAIN-CONTAINING"/>
    <property type="match status" value="1"/>
</dbReference>
<evidence type="ECO:0000256" key="2">
    <source>
        <dbReference type="ARBA" id="ARBA00004906"/>
    </source>
</evidence>
<proteinExistence type="predicted"/>